<evidence type="ECO:0000259" key="1">
    <source>
        <dbReference type="Pfam" id="PF00675"/>
    </source>
</evidence>
<gene>
    <name evidence="3" type="ORF">JF539_01915</name>
</gene>
<feature type="domain" description="Peptidase M16 N-terminal" evidence="1">
    <location>
        <begin position="47"/>
        <end position="190"/>
    </location>
</feature>
<name>A0A939J2X8_9HYPH</name>
<dbReference type="Pfam" id="PF00675">
    <property type="entry name" value="Peptidase_M16"/>
    <property type="match status" value="1"/>
</dbReference>
<dbReference type="AlphaFoldDB" id="A0A939J2X8"/>
<dbReference type="Proteomes" id="UP000664096">
    <property type="component" value="Unassembled WGS sequence"/>
</dbReference>
<protein>
    <submittedName>
        <fullName evidence="3">Insulinase family protein</fullName>
    </submittedName>
</protein>
<sequence>MAKTLPANAAFRALLIATFALVGLTRLAQAVEIQKVVSPKGIEAWLVEDHTVPIVAMNFSFEGGSTQDPQGKEGLTRLLAATMDEGAGHLTSEAFQARLEELAVSISFSTGKDRLFGSMRTLTPTLTEAGDLLALAVNDPRFDPTPVERMKTQLATQIRRNETSPDALAGRSLANAMFGEHPYSRPTLGTEETLGGLTAADLDAQHTRMLAREGLTIGVVGAIDAKTLEPLLDKVFAALPEAGDLQPVADFVPATGEKVHRDLEIPQTTIFVGLPGITRDDPDYQAAYVMNHILGGGTFTSWMYEEVREKRGLSYGAGTSLSPYEHTGLLVGSAATRADRAAETVSVMLAQIQRMASEGPGEDELKLAKQYITGSYPLRFDSSGKIARQLVALQNADLGIDYFDRRNSEIEAVTLEDVKRVARRLLADKEPTVITVGPAQG</sequence>
<evidence type="ECO:0000313" key="3">
    <source>
        <dbReference type="EMBL" id="MBN9669074.1"/>
    </source>
</evidence>
<evidence type="ECO:0000313" key="4">
    <source>
        <dbReference type="Proteomes" id="UP000664096"/>
    </source>
</evidence>
<dbReference type="Gene3D" id="3.30.830.10">
    <property type="entry name" value="Metalloenzyme, LuxS/M16 peptidase-like"/>
    <property type="match status" value="2"/>
</dbReference>
<dbReference type="GO" id="GO:0046872">
    <property type="term" value="F:metal ion binding"/>
    <property type="evidence" value="ECO:0007669"/>
    <property type="project" value="InterPro"/>
</dbReference>
<dbReference type="EMBL" id="JAEKJZ010000001">
    <property type="protein sequence ID" value="MBN9669074.1"/>
    <property type="molecule type" value="Genomic_DNA"/>
</dbReference>
<dbReference type="InterPro" id="IPR050361">
    <property type="entry name" value="MPP/UQCRC_Complex"/>
</dbReference>
<comment type="caution">
    <text evidence="3">The sequence shown here is derived from an EMBL/GenBank/DDBJ whole genome shotgun (WGS) entry which is preliminary data.</text>
</comment>
<accession>A0A939J2X8</accession>
<proteinExistence type="predicted"/>
<feature type="domain" description="Peptidase M16 C-terminal" evidence="2">
    <location>
        <begin position="197"/>
        <end position="370"/>
    </location>
</feature>
<dbReference type="InterPro" id="IPR011765">
    <property type="entry name" value="Pept_M16_N"/>
</dbReference>
<evidence type="ECO:0000259" key="2">
    <source>
        <dbReference type="Pfam" id="PF05193"/>
    </source>
</evidence>
<dbReference type="PANTHER" id="PTHR11851:SF224">
    <property type="entry name" value="PROCESSING PROTEASE"/>
    <property type="match status" value="1"/>
</dbReference>
<reference evidence="3" key="1">
    <citation type="submission" date="2020-12" db="EMBL/GenBank/DDBJ databases">
        <title>Oil enriched cultivation method for isolating marine PHA-producing bacteria.</title>
        <authorList>
            <person name="Zheng W."/>
            <person name="Yu S."/>
            <person name="Huang Y."/>
        </authorList>
    </citation>
    <scope>NUCLEOTIDE SEQUENCE</scope>
    <source>
        <strain evidence="3">SY-2-12</strain>
    </source>
</reference>
<dbReference type="Pfam" id="PF05193">
    <property type="entry name" value="Peptidase_M16_C"/>
    <property type="match status" value="1"/>
</dbReference>
<dbReference type="InterPro" id="IPR011249">
    <property type="entry name" value="Metalloenz_LuxS/M16"/>
</dbReference>
<dbReference type="InterPro" id="IPR007863">
    <property type="entry name" value="Peptidase_M16_C"/>
</dbReference>
<organism evidence="3 4">
    <name type="scientific">Roseibium aggregatum</name>
    <dbReference type="NCBI Taxonomy" id="187304"/>
    <lineage>
        <taxon>Bacteria</taxon>
        <taxon>Pseudomonadati</taxon>
        <taxon>Pseudomonadota</taxon>
        <taxon>Alphaproteobacteria</taxon>
        <taxon>Hyphomicrobiales</taxon>
        <taxon>Stappiaceae</taxon>
        <taxon>Roseibium</taxon>
    </lineage>
</organism>
<dbReference type="PANTHER" id="PTHR11851">
    <property type="entry name" value="METALLOPROTEASE"/>
    <property type="match status" value="1"/>
</dbReference>
<dbReference type="RefSeq" id="WP_207138660.1">
    <property type="nucleotide sequence ID" value="NZ_JAEKJZ010000001.1"/>
</dbReference>
<dbReference type="SUPFAM" id="SSF63411">
    <property type="entry name" value="LuxS/MPP-like metallohydrolase"/>
    <property type="match status" value="2"/>
</dbReference>